<comment type="similarity">
    <text evidence="3 9">Belongs to the dUTPase family.</text>
</comment>
<dbReference type="EnsemblMetazoa" id="XM_021044901.2">
    <property type="protein sequence ID" value="XP_020900560.1"/>
    <property type="gene ID" value="LOC110239188"/>
</dbReference>
<keyword evidence="4 9" id="KW-0378">Hydrolase</keyword>
<proteinExistence type="inferred from homology"/>
<dbReference type="GO" id="GO:0046081">
    <property type="term" value="P:dUTP catabolic process"/>
    <property type="evidence" value="ECO:0007669"/>
    <property type="project" value="UniProtKB-UniRule"/>
</dbReference>
<dbReference type="GeneID" id="110239188"/>
<dbReference type="PANTHER" id="PTHR11241">
    <property type="entry name" value="DEOXYURIDINE 5'-TRIPHOSPHATE NUCLEOTIDOHYDROLASE"/>
    <property type="match status" value="1"/>
</dbReference>
<dbReference type="CDD" id="cd07557">
    <property type="entry name" value="trimeric_dUTPase"/>
    <property type="match status" value="1"/>
</dbReference>
<dbReference type="RefSeq" id="XP_020900560.1">
    <property type="nucleotide sequence ID" value="XM_021044901.2"/>
</dbReference>
<dbReference type="GO" id="GO:0006226">
    <property type="term" value="P:dUMP biosynthetic process"/>
    <property type="evidence" value="ECO:0007669"/>
    <property type="project" value="UniProtKB-UniRule"/>
</dbReference>
<dbReference type="NCBIfam" id="NF001862">
    <property type="entry name" value="PRK00601.1"/>
    <property type="match status" value="1"/>
</dbReference>
<dbReference type="EC" id="3.6.1.23" evidence="9"/>
<keyword evidence="9" id="KW-0479">Metal-binding</keyword>
<keyword evidence="6 9" id="KW-0546">Nucleotide metabolism</keyword>
<dbReference type="InterPro" id="IPR036157">
    <property type="entry name" value="dUTPase-like_sf"/>
</dbReference>
<comment type="function">
    <text evidence="8">Catalyzes the cleavage of 2'-deoxyuridine 5'-triphosphate (dUTP) into 2'-deoxyuridine 5'-monophosphate (dUMP) and inorganic pyrophosphate and through its action efficiently prevents uracil misincorporation into DNA and at the same time provides dUMP, the substrate for de novo thymidylate biosynthesis. Inhibits peroxisome proliferator-activated receptor (PPAR) activity by binding of its N-terminal to PPAR, preventing the latter's dimerization with retinoid X receptor. Essential for embryonic development.</text>
</comment>
<evidence type="ECO:0000256" key="2">
    <source>
        <dbReference type="ARBA" id="ARBA00005142"/>
    </source>
</evidence>
<evidence type="ECO:0000256" key="7">
    <source>
        <dbReference type="ARBA" id="ARBA00047686"/>
    </source>
</evidence>
<evidence type="ECO:0000256" key="5">
    <source>
        <dbReference type="ARBA" id="ARBA00022842"/>
    </source>
</evidence>
<evidence type="ECO:0000256" key="4">
    <source>
        <dbReference type="ARBA" id="ARBA00022801"/>
    </source>
</evidence>
<dbReference type="InterPro" id="IPR033704">
    <property type="entry name" value="dUTPase_trimeric"/>
</dbReference>
<dbReference type="InterPro" id="IPR029054">
    <property type="entry name" value="dUTPase-like"/>
</dbReference>
<dbReference type="Pfam" id="PF00692">
    <property type="entry name" value="dUTPase"/>
    <property type="match status" value="1"/>
</dbReference>
<evidence type="ECO:0000256" key="6">
    <source>
        <dbReference type="ARBA" id="ARBA00023080"/>
    </source>
</evidence>
<dbReference type="KEGG" id="epa:110239188"/>
<dbReference type="OrthoDB" id="419889at2759"/>
<dbReference type="AlphaFoldDB" id="A0A913X8A6"/>
<evidence type="ECO:0000313" key="12">
    <source>
        <dbReference type="Proteomes" id="UP000887567"/>
    </source>
</evidence>
<evidence type="ECO:0000259" key="10">
    <source>
        <dbReference type="Pfam" id="PF00692"/>
    </source>
</evidence>
<sequence length="162" mass="17357">MGQLVSTVLSSVGLYSCPKYCDDVLYFKKLGDKAIAPTRGSVHSAGYDLYSAYEVTIPAQGKALVKTDISVAIPDGCYGRVAPRSSLALKYQLDIGAGVIDRDYRGNVGVVMFNLGQTDYQVHQGDRVAQLVIERISLPSLVEVEELDDTDRGAGGYGSTGK</sequence>
<feature type="domain" description="dUTPase-like" evidence="10">
    <location>
        <begin position="33"/>
        <end position="161"/>
    </location>
</feature>
<comment type="function">
    <text evidence="9">Involved in nucleotide metabolism via production of dUMP, the immediate precursor of thymidine nucleotides, and decreases the intracellular concentration of dUTP so that uracil cannot be incorporated into DNA.</text>
</comment>
<dbReference type="Proteomes" id="UP000887567">
    <property type="component" value="Unplaced"/>
</dbReference>
<dbReference type="PANTHER" id="PTHR11241:SF0">
    <property type="entry name" value="DEOXYURIDINE 5'-TRIPHOSPHATE NUCLEOTIDOHYDROLASE"/>
    <property type="match status" value="1"/>
</dbReference>
<keyword evidence="12" id="KW-1185">Reference proteome</keyword>
<dbReference type="GO" id="GO:0004170">
    <property type="term" value="F:dUTP diphosphatase activity"/>
    <property type="evidence" value="ECO:0007669"/>
    <property type="project" value="UniProtKB-UniRule"/>
</dbReference>
<name>A0A913X8A6_EXADI</name>
<comment type="pathway">
    <text evidence="2 9">Pyrimidine metabolism; dUMP biosynthesis; dUMP from dCTP (dUTP route): step 2/2.</text>
</comment>
<reference evidence="11" key="1">
    <citation type="submission" date="2022-11" db="UniProtKB">
        <authorList>
            <consortium name="EnsemblMetazoa"/>
        </authorList>
    </citation>
    <scope>IDENTIFICATION</scope>
</reference>
<dbReference type="NCBIfam" id="TIGR00576">
    <property type="entry name" value="dut"/>
    <property type="match status" value="1"/>
</dbReference>
<dbReference type="Gene3D" id="2.70.40.10">
    <property type="match status" value="1"/>
</dbReference>
<dbReference type="FunFam" id="2.70.40.10:FF:000004">
    <property type="entry name" value="Deoxyuridine triphosphatase"/>
    <property type="match status" value="1"/>
</dbReference>
<evidence type="ECO:0000313" key="11">
    <source>
        <dbReference type="EnsemblMetazoa" id="XP_020900560.1"/>
    </source>
</evidence>
<comment type="catalytic activity">
    <reaction evidence="7 9">
        <text>dUTP + H2O = dUMP + diphosphate + H(+)</text>
        <dbReference type="Rhea" id="RHEA:10248"/>
        <dbReference type="ChEBI" id="CHEBI:15377"/>
        <dbReference type="ChEBI" id="CHEBI:15378"/>
        <dbReference type="ChEBI" id="CHEBI:33019"/>
        <dbReference type="ChEBI" id="CHEBI:61555"/>
        <dbReference type="ChEBI" id="CHEBI:246422"/>
        <dbReference type="EC" id="3.6.1.23"/>
    </reaction>
</comment>
<dbReference type="OMA" id="RSGMGHK"/>
<comment type="cofactor">
    <cofactor evidence="1 9">
        <name>Mg(2+)</name>
        <dbReference type="ChEBI" id="CHEBI:18420"/>
    </cofactor>
</comment>
<dbReference type="InterPro" id="IPR008181">
    <property type="entry name" value="dUTPase"/>
</dbReference>
<organism evidence="11 12">
    <name type="scientific">Exaiptasia diaphana</name>
    <name type="common">Tropical sea anemone</name>
    <name type="synonym">Aiptasia pulchella</name>
    <dbReference type="NCBI Taxonomy" id="2652724"/>
    <lineage>
        <taxon>Eukaryota</taxon>
        <taxon>Metazoa</taxon>
        <taxon>Cnidaria</taxon>
        <taxon>Anthozoa</taxon>
        <taxon>Hexacorallia</taxon>
        <taxon>Actiniaria</taxon>
        <taxon>Aiptasiidae</taxon>
        <taxon>Exaiptasia</taxon>
    </lineage>
</organism>
<protein>
    <recommendedName>
        <fullName evidence="9">Deoxyuridine 5'-triphosphate nucleotidohydrolase</fullName>
        <shortName evidence="9">dUTPase</shortName>
        <ecNumber evidence="9">3.6.1.23</ecNumber>
    </recommendedName>
    <alternativeName>
        <fullName evidence="9">dUTP pyrophosphatase</fullName>
    </alternativeName>
</protein>
<evidence type="ECO:0000256" key="9">
    <source>
        <dbReference type="RuleBase" id="RU367024"/>
    </source>
</evidence>
<accession>A0A913X8A6</accession>
<dbReference type="SUPFAM" id="SSF51283">
    <property type="entry name" value="dUTPase-like"/>
    <property type="match status" value="1"/>
</dbReference>
<keyword evidence="5 9" id="KW-0460">Magnesium</keyword>
<dbReference type="GO" id="GO:0000287">
    <property type="term" value="F:magnesium ion binding"/>
    <property type="evidence" value="ECO:0007669"/>
    <property type="project" value="UniProtKB-UniRule"/>
</dbReference>
<evidence type="ECO:0000256" key="8">
    <source>
        <dbReference type="ARBA" id="ARBA00057946"/>
    </source>
</evidence>
<evidence type="ECO:0000256" key="3">
    <source>
        <dbReference type="ARBA" id="ARBA00006581"/>
    </source>
</evidence>
<evidence type="ECO:0000256" key="1">
    <source>
        <dbReference type="ARBA" id="ARBA00001946"/>
    </source>
</evidence>